<evidence type="ECO:0000313" key="1">
    <source>
        <dbReference type="EMBL" id="RKF60772.1"/>
    </source>
</evidence>
<organism evidence="1 2">
    <name type="scientific">Erysiphe neolycopersici</name>
    <dbReference type="NCBI Taxonomy" id="212602"/>
    <lineage>
        <taxon>Eukaryota</taxon>
        <taxon>Fungi</taxon>
        <taxon>Dikarya</taxon>
        <taxon>Ascomycota</taxon>
        <taxon>Pezizomycotina</taxon>
        <taxon>Leotiomycetes</taxon>
        <taxon>Erysiphales</taxon>
        <taxon>Erysiphaceae</taxon>
        <taxon>Erysiphe</taxon>
    </lineage>
</organism>
<reference evidence="1 2" key="1">
    <citation type="journal article" date="2018" name="BMC Genomics">
        <title>Comparative genome analyses reveal sequence features reflecting distinct modes of host-adaptation between dicot and monocot powdery mildew.</title>
        <authorList>
            <person name="Wu Y."/>
            <person name="Ma X."/>
            <person name="Pan Z."/>
            <person name="Kale S.D."/>
            <person name="Song Y."/>
            <person name="King H."/>
            <person name="Zhang Q."/>
            <person name="Presley C."/>
            <person name="Deng X."/>
            <person name="Wei C.I."/>
            <person name="Xiao S."/>
        </authorList>
    </citation>
    <scope>NUCLEOTIDE SEQUENCE [LARGE SCALE GENOMIC DNA]</scope>
    <source>
        <strain evidence="1">UMSG2</strain>
    </source>
</reference>
<comment type="caution">
    <text evidence="1">The sequence shown here is derived from an EMBL/GenBank/DDBJ whole genome shotgun (WGS) entry which is preliminary data.</text>
</comment>
<accession>A0A420HTL1</accession>
<protein>
    <submittedName>
        <fullName evidence="1">Uncharacterized protein</fullName>
    </submittedName>
</protein>
<proteinExistence type="predicted"/>
<gene>
    <name evidence="1" type="ORF">OnM2_047088</name>
</gene>
<sequence>MYRGAQSAVFRDLFLKEHLQPVNEWYRSAFRVAFEAKIGSKIE</sequence>
<dbReference type="AlphaFoldDB" id="A0A420HTL1"/>
<name>A0A420HTL1_9PEZI</name>
<dbReference type="EMBL" id="MCFK01004783">
    <property type="protein sequence ID" value="RKF60772.1"/>
    <property type="molecule type" value="Genomic_DNA"/>
</dbReference>
<evidence type="ECO:0000313" key="2">
    <source>
        <dbReference type="Proteomes" id="UP000286134"/>
    </source>
</evidence>
<keyword evidence="2" id="KW-1185">Reference proteome</keyword>
<dbReference type="Proteomes" id="UP000286134">
    <property type="component" value="Unassembled WGS sequence"/>
</dbReference>